<dbReference type="PANTHER" id="PTHR30537:SF72">
    <property type="entry name" value="LYSR FAMILY TRANSCRIPTIONAL REGULATOR"/>
    <property type="match status" value="1"/>
</dbReference>
<dbReference type="PROSITE" id="PS50931">
    <property type="entry name" value="HTH_LYSR"/>
    <property type="match status" value="1"/>
</dbReference>
<evidence type="ECO:0000313" key="7">
    <source>
        <dbReference type="EMBL" id="MDQ9124970.1"/>
    </source>
</evidence>
<evidence type="ECO:0000256" key="2">
    <source>
        <dbReference type="ARBA" id="ARBA00022491"/>
    </source>
</evidence>
<dbReference type="InterPro" id="IPR036390">
    <property type="entry name" value="WH_DNA-bd_sf"/>
</dbReference>
<dbReference type="PANTHER" id="PTHR30537">
    <property type="entry name" value="HTH-TYPE TRANSCRIPTIONAL REGULATOR"/>
    <property type="match status" value="1"/>
</dbReference>
<dbReference type="FunFam" id="1.10.10.10:FF:000001">
    <property type="entry name" value="LysR family transcriptional regulator"/>
    <property type="match status" value="1"/>
</dbReference>
<dbReference type="Pfam" id="PF00126">
    <property type="entry name" value="HTH_1"/>
    <property type="match status" value="1"/>
</dbReference>
<dbReference type="Proteomes" id="UP001224622">
    <property type="component" value="Unassembled WGS sequence"/>
</dbReference>
<evidence type="ECO:0000259" key="6">
    <source>
        <dbReference type="PROSITE" id="PS50931"/>
    </source>
</evidence>
<evidence type="ECO:0000256" key="1">
    <source>
        <dbReference type="ARBA" id="ARBA00009437"/>
    </source>
</evidence>
<dbReference type="InterPro" id="IPR000847">
    <property type="entry name" value="LysR_HTH_N"/>
</dbReference>
<dbReference type="SUPFAM" id="SSF53850">
    <property type="entry name" value="Periplasmic binding protein-like II"/>
    <property type="match status" value="1"/>
</dbReference>
<comment type="similarity">
    <text evidence="1">Belongs to the LysR transcriptional regulatory family.</text>
</comment>
<accession>A0AAJ1YAD8</accession>
<evidence type="ECO:0000256" key="4">
    <source>
        <dbReference type="ARBA" id="ARBA00023125"/>
    </source>
</evidence>
<dbReference type="SUPFAM" id="SSF46785">
    <property type="entry name" value="Winged helix' DNA-binding domain"/>
    <property type="match status" value="1"/>
</dbReference>
<dbReference type="InterPro" id="IPR058163">
    <property type="entry name" value="LysR-type_TF_proteobact-type"/>
</dbReference>
<dbReference type="InterPro" id="IPR005119">
    <property type="entry name" value="LysR_subst-bd"/>
</dbReference>
<proteinExistence type="inferred from homology"/>
<keyword evidence="3" id="KW-0805">Transcription regulation</keyword>
<evidence type="ECO:0000256" key="5">
    <source>
        <dbReference type="ARBA" id="ARBA00023163"/>
    </source>
</evidence>
<evidence type="ECO:0000313" key="8">
    <source>
        <dbReference type="Proteomes" id="UP001224622"/>
    </source>
</evidence>
<sequence>MTVIISGYPLAIDGAGWHNTSDIFVSNDGQKQMMEKMTGLEVFMHVAQTRSFVATGRVKGISSSAVSKSISRLEERLGVRLFQRSTRSVRLTSEGEVFLERCHRIFSEIQAAEDEISAMTGQPRGRLRVGLPLAGGLMLPMIAQFMERHPQIELDLDFSDRLSDVIEDGMDVVIRGGELSDSRLISRRLGSFRLCIVGSAEYFERNGTPSSPDELSEHACLHYRFPSSGKVAQWPFQHVAARSSGKVAPLTLVCSSLDVLLFMVKEGRGVACLPDYSVKDELATGELKTVLDSFMAPVTTTFHMLWPSTRQMTPKVRVFVDYMADIFDNFMVPSRR</sequence>
<dbReference type="RefSeq" id="WP_309046423.1">
    <property type="nucleotide sequence ID" value="NZ_JAVIGA010000001.1"/>
</dbReference>
<organism evidence="7 8">
    <name type="scientific">Serratia fonticola</name>
    <dbReference type="NCBI Taxonomy" id="47917"/>
    <lineage>
        <taxon>Bacteria</taxon>
        <taxon>Pseudomonadati</taxon>
        <taxon>Pseudomonadota</taxon>
        <taxon>Gammaproteobacteria</taxon>
        <taxon>Enterobacterales</taxon>
        <taxon>Yersiniaceae</taxon>
        <taxon>Serratia</taxon>
    </lineage>
</organism>
<dbReference type="AlphaFoldDB" id="A0AAJ1YAD8"/>
<gene>
    <name evidence="7" type="ORF">RDT67_00860</name>
</gene>
<dbReference type="GO" id="GO:0043565">
    <property type="term" value="F:sequence-specific DNA binding"/>
    <property type="evidence" value="ECO:0007669"/>
    <property type="project" value="TreeGrafter"/>
</dbReference>
<dbReference type="EMBL" id="JAVIGA010000001">
    <property type="protein sequence ID" value="MDQ9124970.1"/>
    <property type="molecule type" value="Genomic_DNA"/>
</dbReference>
<keyword evidence="4" id="KW-0238">DNA-binding</keyword>
<dbReference type="InterPro" id="IPR036388">
    <property type="entry name" value="WH-like_DNA-bd_sf"/>
</dbReference>
<dbReference type="GO" id="GO:0003700">
    <property type="term" value="F:DNA-binding transcription factor activity"/>
    <property type="evidence" value="ECO:0007669"/>
    <property type="project" value="InterPro"/>
</dbReference>
<dbReference type="GO" id="GO:0006351">
    <property type="term" value="P:DNA-templated transcription"/>
    <property type="evidence" value="ECO:0007669"/>
    <property type="project" value="TreeGrafter"/>
</dbReference>
<dbReference type="CDD" id="cd08476">
    <property type="entry name" value="PBP2_CrgA_like_7"/>
    <property type="match status" value="1"/>
</dbReference>
<evidence type="ECO:0000256" key="3">
    <source>
        <dbReference type="ARBA" id="ARBA00023015"/>
    </source>
</evidence>
<dbReference type="Gene3D" id="3.40.190.290">
    <property type="match status" value="1"/>
</dbReference>
<feature type="domain" description="HTH lysR-type" evidence="6">
    <location>
        <begin position="35"/>
        <end position="92"/>
    </location>
</feature>
<keyword evidence="5" id="KW-0804">Transcription</keyword>
<comment type="caution">
    <text evidence="7">The sequence shown here is derived from an EMBL/GenBank/DDBJ whole genome shotgun (WGS) entry which is preliminary data.</text>
</comment>
<dbReference type="Gene3D" id="1.10.10.10">
    <property type="entry name" value="Winged helix-like DNA-binding domain superfamily/Winged helix DNA-binding domain"/>
    <property type="match status" value="1"/>
</dbReference>
<name>A0AAJ1YAD8_SERFO</name>
<reference evidence="7" key="1">
    <citation type="submission" date="2023-08" db="EMBL/GenBank/DDBJ databases">
        <title>The Comparative Genomic Analysis of Yersiniaceae from Polar Regions.</title>
        <authorList>
            <person name="Goncharov A."/>
            <person name="Aslanov B."/>
            <person name="Kolodzhieva V."/>
            <person name="Azarov D."/>
            <person name="Mochov A."/>
            <person name="Lebedeva E."/>
        </authorList>
    </citation>
    <scope>NUCLEOTIDE SEQUENCE</scope>
    <source>
        <strain evidence="7">Vf</strain>
    </source>
</reference>
<dbReference type="Pfam" id="PF03466">
    <property type="entry name" value="LysR_substrate"/>
    <property type="match status" value="1"/>
</dbReference>
<protein>
    <submittedName>
        <fullName evidence="7">LysR substrate-binding domain-containing protein</fullName>
    </submittedName>
</protein>
<keyword evidence="2" id="KW-0678">Repressor</keyword>